<feature type="compositionally biased region" description="Polar residues" evidence="1">
    <location>
        <begin position="152"/>
        <end position="166"/>
    </location>
</feature>
<evidence type="ECO:0000313" key="3">
    <source>
        <dbReference type="EMBL" id="KAG8497086.1"/>
    </source>
</evidence>
<feature type="region of interest" description="Disordered" evidence="1">
    <location>
        <begin position="152"/>
        <end position="176"/>
    </location>
</feature>
<dbReference type="PANTHER" id="PTHR48464">
    <property type="match status" value="1"/>
</dbReference>
<sequence>MGSRRKCCVVACIVNLYNVGTYNADTGSKADYLNELERMLENILPHVMFKAKPNLESRIKTLKMDWTIVYDMLSGKDNSNFGWDEHRQMVVAEDAVWELYKYRATGKDAQTAADIVEEINAEDVATANNLKERNNYRGCKDDVSLDEMDVSATQLQSSKPNQGGSTSSKKKKKMDDGIEQISTSITDATMLLGENIRIVGL</sequence>
<dbReference type="EMBL" id="JAHUZN010000004">
    <property type="protein sequence ID" value="KAG8497086.1"/>
    <property type="molecule type" value="Genomic_DNA"/>
</dbReference>
<feature type="domain" description="Myb/SANT-like" evidence="2">
    <location>
        <begin position="36"/>
        <end position="100"/>
    </location>
</feature>
<dbReference type="OrthoDB" id="996467at2759"/>
<dbReference type="InterPro" id="IPR024752">
    <property type="entry name" value="Myb/SANT-like_dom"/>
</dbReference>
<gene>
    <name evidence="3" type="ORF">CXB51_008327</name>
</gene>
<proteinExistence type="predicted"/>
<comment type="caution">
    <text evidence="3">The sequence shown here is derived from an EMBL/GenBank/DDBJ whole genome shotgun (WGS) entry which is preliminary data.</text>
</comment>
<name>A0A8J5ZD52_9ROSI</name>
<evidence type="ECO:0000256" key="1">
    <source>
        <dbReference type="SAM" id="MobiDB-lite"/>
    </source>
</evidence>
<accession>A0A8J5ZD52</accession>
<evidence type="ECO:0000313" key="4">
    <source>
        <dbReference type="Proteomes" id="UP000701853"/>
    </source>
</evidence>
<protein>
    <recommendedName>
        <fullName evidence="2">Myb/SANT-like domain-containing protein</fullName>
    </recommendedName>
</protein>
<dbReference type="Pfam" id="PF12776">
    <property type="entry name" value="Myb_DNA-bind_3"/>
    <property type="match status" value="1"/>
</dbReference>
<reference evidence="3 4" key="1">
    <citation type="journal article" date="2021" name="bioRxiv">
        <title>The Gossypium anomalum genome as a resource for cotton improvement and evolutionary analysis of hybrid incompatibility.</title>
        <authorList>
            <person name="Grover C.E."/>
            <person name="Yuan D."/>
            <person name="Arick M.A."/>
            <person name="Miller E.R."/>
            <person name="Hu G."/>
            <person name="Peterson D.G."/>
            <person name="Wendel J.F."/>
            <person name="Udall J.A."/>
        </authorList>
    </citation>
    <scope>NUCLEOTIDE SEQUENCE [LARGE SCALE GENOMIC DNA]</scope>
    <source>
        <strain evidence="3">JFW-Udall</strain>
        <tissue evidence="3">Leaf</tissue>
    </source>
</reference>
<dbReference type="Proteomes" id="UP000701853">
    <property type="component" value="Chromosome 4"/>
</dbReference>
<dbReference type="AlphaFoldDB" id="A0A8J5ZD52"/>
<keyword evidence="4" id="KW-1185">Reference proteome</keyword>
<evidence type="ECO:0000259" key="2">
    <source>
        <dbReference type="Pfam" id="PF12776"/>
    </source>
</evidence>
<organism evidence="3 4">
    <name type="scientific">Gossypium anomalum</name>
    <dbReference type="NCBI Taxonomy" id="47600"/>
    <lineage>
        <taxon>Eukaryota</taxon>
        <taxon>Viridiplantae</taxon>
        <taxon>Streptophyta</taxon>
        <taxon>Embryophyta</taxon>
        <taxon>Tracheophyta</taxon>
        <taxon>Spermatophyta</taxon>
        <taxon>Magnoliopsida</taxon>
        <taxon>eudicotyledons</taxon>
        <taxon>Gunneridae</taxon>
        <taxon>Pentapetalae</taxon>
        <taxon>rosids</taxon>
        <taxon>malvids</taxon>
        <taxon>Malvales</taxon>
        <taxon>Malvaceae</taxon>
        <taxon>Malvoideae</taxon>
        <taxon>Gossypium</taxon>
    </lineage>
</organism>
<dbReference type="PANTHER" id="PTHR48464:SF1">
    <property type="entry name" value="MYB_SANT-LIKE DOMAIN-CONTAINING PROTEIN"/>
    <property type="match status" value="1"/>
</dbReference>